<dbReference type="Gene3D" id="3.30.70.1320">
    <property type="entry name" value="Multidrug efflux transporter AcrB pore domain like"/>
    <property type="match status" value="1"/>
</dbReference>
<feature type="transmembrane region" description="Helical" evidence="1">
    <location>
        <begin position="908"/>
        <end position="931"/>
    </location>
</feature>
<feature type="transmembrane region" description="Helical" evidence="1">
    <location>
        <begin position="528"/>
        <end position="547"/>
    </location>
</feature>
<dbReference type="GO" id="GO:0042910">
    <property type="term" value="F:xenobiotic transmembrane transporter activity"/>
    <property type="evidence" value="ECO:0007669"/>
    <property type="project" value="TreeGrafter"/>
</dbReference>
<accession>A0A850H065</accession>
<dbReference type="Gene3D" id="1.20.1640.10">
    <property type="entry name" value="Multidrug efflux transporter AcrB transmembrane domain"/>
    <property type="match status" value="2"/>
</dbReference>
<dbReference type="RefSeq" id="WP_176267569.1">
    <property type="nucleotide sequence ID" value="NZ_JABWGV010000003.1"/>
</dbReference>
<comment type="caution">
    <text evidence="2">The sequence shown here is derived from an EMBL/GenBank/DDBJ whole genome shotgun (WGS) entry which is preliminary data.</text>
</comment>
<evidence type="ECO:0000256" key="1">
    <source>
        <dbReference type="SAM" id="Phobius"/>
    </source>
</evidence>
<protein>
    <submittedName>
        <fullName evidence="2">Efflux RND transporter permease subunit</fullName>
    </submittedName>
</protein>
<feature type="transmembrane region" description="Helical" evidence="1">
    <location>
        <begin position="882"/>
        <end position="902"/>
    </location>
</feature>
<feature type="transmembrane region" description="Helical" evidence="1">
    <location>
        <begin position="952"/>
        <end position="973"/>
    </location>
</feature>
<organism evidence="2 3">
    <name type="scientific">Qipengyuania atrilutea</name>
    <dbReference type="NCBI Taxonomy" id="2744473"/>
    <lineage>
        <taxon>Bacteria</taxon>
        <taxon>Pseudomonadati</taxon>
        <taxon>Pseudomonadota</taxon>
        <taxon>Alphaproteobacteria</taxon>
        <taxon>Sphingomonadales</taxon>
        <taxon>Erythrobacteraceae</taxon>
        <taxon>Qipengyuania</taxon>
    </lineage>
</organism>
<dbReference type="Pfam" id="PF00873">
    <property type="entry name" value="ACR_tran"/>
    <property type="match status" value="1"/>
</dbReference>
<feature type="transmembrane region" description="Helical" evidence="1">
    <location>
        <begin position="985"/>
        <end position="1011"/>
    </location>
</feature>
<keyword evidence="1" id="KW-0472">Membrane</keyword>
<name>A0A850H065_9SPHN</name>
<dbReference type="SUPFAM" id="SSF82693">
    <property type="entry name" value="Multidrug efflux transporter AcrB pore domain, PN1, PN2, PC1 and PC2 subdomains"/>
    <property type="match status" value="3"/>
</dbReference>
<dbReference type="Gene3D" id="3.30.70.1430">
    <property type="entry name" value="Multidrug efflux transporter AcrB pore domain"/>
    <property type="match status" value="2"/>
</dbReference>
<dbReference type="AlphaFoldDB" id="A0A850H065"/>
<feature type="transmembrane region" description="Helical" evidence="1">
    <location>
        <begin position="429"/>
        <end position="449"/>
    </location>
</feature>
<feature type="transmembrane region" description="Helical" evidence="1">
    <location>
        <begin position="461"/>
        <end position="484"/>
    </location>
</feature>
<proteinExistence type="predicted"/>
<sequence length="1041" mass="111648">MKNKLDLPMLAVKRPLLIGVLNLLIVIAGIAALLGAEVRELPNVDRPIVSVTASLPGAAPETMDSEVTSILEDAVARVSGVRQISSSSEENNSRIRVEFNPGIDLDTAASDVREAVSRVNRDLPERVEQVTVVKADQDAQPIMTLAVQSTEYDQAELTSIVENDIVPELLAAEGVASIEQFGTRARQMRVSVDPARLNRFGLTLTDVADALENAPYDVPVGSFRSDAQELVVRAEASATDPALIENVVVSGTTRVGDVAQADFAPANASNFVRLDGRPIVGLGVVRQASSNTIEISDSIRQGVDALNERFDDLSIEVVSDDAEFIRISVQEVLITLGFTILVVIGTMLVFFRAWRPTIVPSATIPVALVGVVAGIWLMGFSINLLTLLALVLATGLIVDDAIVVLENAQRLQNKGLGRRAAAVLGTRQVFFAVVATTAVLVSVFVPISFLPSEAGRLFREFGFVLAVAVIISSFVALSLVPALAARFDLTSDKEDEDETKRGRLSRWGHKANDWYESALVRCLDRPKLVGIVSIVIAGAAGLLYSQLDNELVPDEDRGVITVDATGPDGVGIDFMDGELDEVERVLQPYLDSGEIESTFSIVGRYDPNRVRVTAQLADWDDRDRSQTEIVEELNEPLQEIPGSRTNARGRGTLSFGGGGNGIEVALTGAEYDTIYDSAQALATAIDTESEILSNAEISYQPTQPQLSVRIDRQRAADLGVNLDDLAQTLRAMVGGDDLVDLNVGDQAVPIFLTAQAVTVTNPSDLRNLYVRGTVGGQESLIPLSSVAEIDEQGIAAELDRTEQRRAIEVSANIEAGTPLRDAVDEIERLSEEAVGPGIDMLLQGEAESLEETSNDLLLTYAFALVIVFLVLVAQFESLTSALVVLLTVPFALAAAIFSLFISGVSLNIYSQIGLVMLIGLMAKNGILIVEFADQLRHQGRSVREAVEEAAAIRLRPIAMTLISTVVGALPLILASGAGSEARQSIGWVIFGGLGIAGVFTLFLTPVIYLAVARFGKPRSVDLERLRAEIEDVDEDMTMAPA</sequence>
<dbReference type="InterPro" id="IPR027463">
    <property type="entry name" value="AcrB_DN_DC_subdom"/>
</dbReference>
<dbReference type="PANTHER" id="PTHR32063:SF28">
    <property type="entry name" value="BLR2861 PROTEIN"/>
    <property type="match status" value="1"/>
</dbReference>
<dbReference type="InterPro" id="IPR001036">
    <property type="entry name" value="Acrflvin-R"/>
</dbReference>
<keyword evidence="3" id="KW-1185">Reference proteome</keyword>
<dbReference type="SUPFAM" id="SSF82714">
    <property type="entry name" value="Multidrug efflux transporter AcrB TolC docking domain, DN and DC subdomains"/>
    <property type="match status" value="2"/>
</dbReference>
<dbReference type="PANTHER" id="PTHR32063">
    <property type="match status" value="1"/>
</dbReference>
<feature type="transmembrane region" description="Helical" evidence="1">
    <location>
        <begin position="857"/>
        <end position="875"/>
    </location>
</feature>
<dbReference type="PRINTS" id="PR00702">
    <property type="entry name" value="ACRIFLAVINRP"/>
</dbReference>
<evidence type="ECO:0000313" key="2">
    <source>
        <dbReference type="EMBL" id="NVD45271.1"/>
    </source>
</evidence>
<keyword evidence="1" id="KW-1133">Transmembrane helix</keyword>
<reference evidence="2 3" key="1">
    <citation type="submission" date="2020-06" db="EMBL/GenBank/DDBJ databases">
        <title>Altererythrobacter sp. HHU K3-1.</title>
        <authorList>
            <person name="Zhang D."/>
            <person name="Xue H."/>
        </authorList>
    </citation>
    <scope>NUCLEOTIDE SEQUENCE [LARGE SCALE GENOMIC DNA]</scope>
    <source>
        <strain evidence="2 3">HHU K3-1</strain>
    </source>
</reference>
<feature type="transmembrane region" description="Helical" evidence="1">
    <location>
        <begin position="358"/>
        <end position="378"/>
    </location>
</feature>
<dbReference type="SUPFAM" id="SSF82866">
    <property type="entry name" value="Multidrug efflux transporter AcrB transmembrane domain"/>
    <property type="match status" value="2"/>
</dbReference>
<keyword evidence="1" id="KW-0812">Transmembrane</keyword>
<dbReference type="EMBL" id="JABWGV010000003">
    <property type="protein sequence ID" value="NVD45271.1"/>
    <property type="molecule type" value="Genomic_DNA"/>
</dbReference>
<evidence type="ECO:0000313" key="3">
    <source>
        <dbReference type="Proteomes" id="UP000561438"/>
    </source>
</evidence>
<dbReference type="GO" id="GO:0005886">
    <property type="term" value="C:plasma membrane"/>
    <property type="evidence" value="ECO:0007669"/>
    <property type="project" value="TreeGrafter"/>
</dbReference>
<dbReference type="Gene3D" id="3.30.70.1440">
    <property type="entry name" value="Multidrug efflux transporter AcrB pore domain"/>
    <property type="match status" value="1"/>
</dbReference>
<dbReference type="Gene3D" id="3.30.2090.10">
    <property type="entry name" value="Multidrug efflux transporter AcrB TolC docking domain, DN and DC subdomains"/>
    <property type="match status" value="2"/>
</dbReference>
<dbReference type="Proteomes" id="UP000561438">
    <property type="component" value="Unassembled WGS sequence"/>
</dbReference>
<gene>
    <name evidence="2" type="ORF">HUV48_09615</name>
</gene>
<feature type="transmembrane region" description="Helical" evidence="1">
    <location>
        <begin position="332"/>
        <end position="351"/>
    </location>
</feature>
<feature type="transmembrane region" description="Helical" evidence="1">
    <location>
        <begin position="384"/>
        <end position="408"/>
    </location>
</feature>